<comment type="caution">
    <text evidence="1">The sequence shown here is derived from an EMBL/GenBank/DDBJ whole genome shotgun (WGS) entry which is preliminary data.</text>
</comment>
<dbReference type="Proteomes" id="UP000178526">
    <property type="component" value="Unassembled WGS sequence"/>
</dbReference>
<reference evidence="1 2" key="1">
    <citation type="journal article" date="2016" name="Nat. Commun.">
        <title>Thousands of microbial genomes shed light on interconnected biogeochemical processes in an aquifer system.</title>
        <authorList>
            <person name="Anantharaman K."/>
            <person name="Brown C.T."/>
            <person name="Hug L.A."/>
            <person name="Sharon I."/>
            <person name="Castelle C.J."/>
            <person name="Probst A.J."/>
            <person name="Thomas B.C."/>
            <person name="Singh A."/>
            <person name="Wilkins M.J."/>
            <person name="Karaoz U."/>
            <person name="Brodie E.L."/>
            <person name="Williams K.H."/>
            <person name="Hubbard S.S."/>
            <person name="Banfield J.F."/>
        </authorList>
    </citation>
    <scope>NUCLEOTIDE SEQUENCE [LARGE SCALE GENOMIC DNA]</scope>
</reference>
<accession>A0A1F7RHB3</accession>
<organism evidence="1 2">
    <name type="scientific">Candidatus Schekmanbacteria bacterium GWA2_38_11</name>
    <dbReference type="NCBI Taxonomy" id="1817876"/>
    <lineage>
        <taxon>Bacteria</taxon>
        <taxon>Candidatus Schekmaniibacteriota</taxon>
    </lineage>
</organism>
<protein>
    <submittedName>
        <fullName evidence="1">Uncharacterized protein</fullName>
    </submittedName>
</protein>
<dbReference type="EMBL" id="MGDB01000095">
    <property type="protein sequence ID" value="OGL40568.1"/>
    <property type="molecule type" value="Genomic_DNA"/>
</dbReference>
<sequence length="85" mass="9852">MGHARVIEKDIFADVIEKIEMLTVSQQKFLQEMLAGREKVSTVSKKKLLKKSFGIWVDRKDIKGSIEYVDEIREGWGSRLERIKG</sequence>
<name>A0A1F7RHB3_9BACT</name>
<dbReference type="AlphaFoldDB" id="A0A1F7RHB3"/>
<evidence type="ECO:0000313" key="1">
    <source>
        <dbReference type="EMBL" id="OGL40568.1"/>
    </source>
</evidence>
<gene>
    <name evidence="1" type="ORF">A2042_05290</name>
</gene>
<evidence type="ECO:0000313" key="2">
    <source>
        <dbReference type="Proteomes" id="UP000178526"/>
    </source>
</evidence>
<proteinExistence type="predicted"/>